<keyword evidence="4" id="KW-0186">Copper</keyword>
<feature type="transmembrane region" description="Helical" evidence="4">
    <location>
        <begin position="127"/>
        <end position="144"/>
    </location>
</feature>
<dbReference type="Pfam" id="PF04145">
    <property type="entry name" value="Ctr"/>
    <property type="match status" value="1"/>
</dbReference>
<evidence type="ECO:0000313" key="6">
    <source>
        <dbReference type="Proteomes" id="UP001610728"/>
    </source>
</evidence>
<name>A0ABR4MEI2_9PEZI</name>
<dbReference type="RefSeq" id="XP_070857867.1">
    <property type="nucleotide sequence ID" value="XM_071004032.1"/>
</dbReference>
<keyword evidence="2 4" id="KW-1133">Transmembrane helix</keyword>
<comment type="subcellular location">
    <subcellularLocation>
        <location evidence="4">Membrane</location>
        <topology evidence="4">Multi-pass membrane protein</topology>
    </subcellularLocation>
</comment>
<feature type="transmembrane region" description="Helical" evidence="4">
    <location>
        <begin position="104"/>
        <end position="121"/>
    </location>
</feature>
<keyword evidence="4" id="KW-0813">Transport</keyword>
<gene>
    <name evidence="5" type="ORF">HOO65_060517</name>
</gene>
<keyword evidence="6" id="KW-1185">Reference proteome</keyword>
<comment type="caution">
    <text evidence="5">The sequence shown here is derived from an EMBL/GenBank/DDBJ whole genome shotgun (WGS) entry which is preliminary data.</text>
</comment>
<keyword evidence="4" id="KW-0406">Ion transport</keyword>
<evidence type="ECO:0000256" key="2">
    <source>
        <dbReference type="ARBA" id="ARBA00022989"/>
    </source>
</evidence>
<keyword evidence="1 4" id="KW-0812">Transmembrane</keyword>
<dbReference type="Proteomes" id="UP001610728">
    <property type="component" value="Unassembled WGS sequence"/>
</dbReference>
<dbReference type="InterPro" id="IPR007274">
    <property type="entry name" value="Cop_transporter"/>
</dbReference>
<evidence type="ECO:0000256" key="1">
    <source>
        <dbReference type="ARBA" id="ARBA00022692"/>
    </source>
</evidence>
<reference evidence="5 6" key="1">
    <citation type="submission" date="2020-05" db="EMBL/GenBank/DDBJ databases">
        <title>Ceratocystis lukuohia genome.</title>
        <authorList>
            <person name="Harrington T.C."/>
            <person name="Kim K."/>
            <person name="Mayers C.G."/>
        </authorList>
    </citation>
    <scope>NUCLEOTIDE SEQUENCE [LARGE SCALE GENOMIC DNA]</scope>
    <source>
        <strain evidence="5 6">C4212</strain>
    </source>
</reference>
<evidence type="ECO:0000256" key="3">
    <source>
        <dbReference type="ARBA" id="ARBA00023136"/>
    </source>
</evidence>
<evidence type="ECO:0000313" key="5">
    <source>
        <dbReference type="EMBL" id="KAL2886687.1"/>
    </source>
</evidence>
<organism evidence="5 6">
    <name type="scientific">Ceratocystis lukuohia</name>
    <dbReference type="NCBI Taxonomy" id="2019550"/>
    <lineage>
        <taxon>Eukaryota</taxon>
        <taxon>Fungi</taxon>
        <taxon>Dikarya</taxon>
        <taxon>Ascomycota</taxon>
        <taxon>Pezizomycotina</taxon>
        <taxon>Sordariomycetes</taxon>
        <taxon>Hypocreomycetidae</taxon>
        <taxon>Microascales</taxon>
        <taxon>Ceratocystidaceae</taxon>
        <taxon>Ceratocystis</taxon>
    </lineage>
</organism>
<dbReference type="GeneID" id="98119913"/>
<comment type="similarity">
    <text evidence="4">Belongs to the copper transporter (Ctr) (TC 1.A.56) family. SLC31A subfamily.</text>
</comment>
<evidence type="ECO:0000256" key="4">
    <source>
        <dbReference type="RuleBase" id="RU367022"/>
    </source>
</evidence>
<keyword evidence="4" id="KW-0187">Copper transport</keyword>
<protein>
    <recommendedName>
        <fullName evidence="4">Copper transport protein</fullName>
    </recommendedName>
</protein>
<dbReference type="PANTHER" id="PTHR12483">
    <property type="entry name" value="SOLUTE CARRIER FAMILY 31 COPPER TRANSPORTERS"/>
    <property type="match status" value="1"/>
</dbReference>
<proteinExistence type="inferred from homology"/>
<sequence length="188" mass="20710">MDHSHMGHSHMDHGDAPGDNMPMCSMNMLFTWDTNNLCIVFRQWRITSSLSLAISLLTIVAIAAGYEAFRSALRGYEAAVAKRIETAPRQTQEQVTKRAHLIKAVMYGVQSFYAFMLMLVFMTYNGWVMLAVSVGAFVGYLMFAENAPLANEGTRKTEGTARGGLSSGNTAYTESGYIGCCDKVPCEH</sequence>
<dbReference type="PANTHER" id="PTHR12483:SF115">
    <property type="entry name" value="COPPER TRANSPORT PROTEIN"/>
    <property type="match status" value="1"/>
</dbReference>
<dbReference type="EMBL" id="JABSNW010000006">
    <property type="protein sequence ID" value="KAL2886687.1"/>
    <property type="molecule type" value="Genomic_DNA"/>
</dbReference>
<feature type="transmembrane region" description="Helical" evidence="4">
    <location>
        <begin position="50"/>
        <end position="69"/>
    </location>
</feature>
<keyword evidence="3 4" id="KW-0472">Membrane</keyword>
<accession>A0ABR4MEI2</accession>